<reference evidence="4 5" key="1">
    <citation type="submission" date="2015-10" db="EMBL/GenBank/DDBJ databases">
        <title>Draft genome sequence of Streptomyces yokosukanensis DSM 40224, type strain for the species Streptomyces yokosukanensis.</title>
        <authorList>
            <person name="Ruckert C."/>
            <person name="Winkler A."/>
            <person name="Kalinowski J."/>
            <person name="Kampfer P."/>
            <person name="Glaeser S."/>
        </authorList>
    </citation>
    <scope>NUCLEOTIDE SEQUENCE [LARGE SCALE GENOMIC DNA]</scope>
    <source>
        <strain evidence="4 5">DSM 40224</strain>
    </source>
</reference>
<dbReference type="InterPro" id="IPR025326">
    <property type="entry name" value="DUF4232"/>
</dbReference>
<comment type="caution">
    <text evidence="4">The sequence shown here is derived from an EMBL/GenBank/DDBJ whole genome shotgun (WGS) entry which is preliminary data.</text>
</comment>
<sequence length="187" mass="20238">MTRRTAKARKAAVLVLGLAVLAGLAACGSGHGDSDSRGRARAAACGSPQLRWKWTPTADRRPGAPAAQLSATNKRSQPCTLDGYPQVKVWVGKAQDVYSEPRKNAKPVRLVLDPGRTVDFPLFYEAQDVPRGSCWIAGDYDASSDVVPPHPAKRDYGSFVHPTDAKGHRLPTQVCSDTIRLDPPRLR</sequence>
<feature type="domain" description="DUF4232" evidence="3">
    <location>
        <begin position="45"/>
        <end position="157"/>
    </location>
</feature>
<keyword evidence="2" id="KW-0732">Signal</keyword>
<dbReference type="Pfam" id="PF14016">
    <property type="entry name" value="DUF4232"/>
    <property type="match status" value="1"/>
</dbReference>
<dbReference type="Proteomes" id="UP000053127">
    <property type="component" value="Unassembled WGS sequence"/>
</dbReference>
<keyword evidence="5" id="KW-1185">Reference proteome</keyword>
<organism evidence="4 5">
    <name type="scientific">Streptomyces yokosukanensis</name>
    <dbReference type="NCBI Taxonomy" id="67386"/>
    <lineage>
        <taxon>Bacteria</taxon>
        <taxon>Bacillati</taxon>
        <taxon>Actinomycetota</taxon>
        <taxon>Actinomycetes</taxon>
        <taxon>Kitasatosporales</taxon>
        <taxon>Streptomycetaceae</taxon>
        <taxon>Streptomyces</taxon>
    </lineage>
</organism>
<dbReference type="EMBL" id="LMWN01000021">
    <property type="protein sequence ID" value="KUN05201.1"/>
    <property type="molecule type" value="Genomic_DNA"/>
</dbReference>
<protein>
    <recommendedName>
        <fullName evidence="3">DUF4232 domain-containing protein</fullName>
    </recommendedName>
</protein>
<accession>A0A117Q2Q9</accession>
<dbReference type="RefSeq" id="WP_067123787.1">
    <property type="nucleotide sequence ID" value="NZ_JBFACD010000003.1"/>
</dbReference>
<gene>
    <name evidence="4" type="ORF">AQI95_17135</name>
</gene>
<dbReference type="OrthoDB" id="4219787at2"/>
<name>A0A117Q2Q9_9ACTN</name>
<feature type="region of interest" description="Disordered" evidence="1">
    <location>
        <begin position="55"/>
        <end position="77"/>
    </location>
</feature>
<evidence type="ECO:0000256" key="2">
    <source>
        <dbReference type="SAM" id="SignalP"/>
    </source>
</evidence>
<dbReference type="PROSITE" id="PS51257">
    <property type="entry name" value="PROKAR_LIPOPROTEIN"/>
    <property type="match status" value="1"/>
</dbReference>
<feature type="chain" id="PRO_5039426745" description="DUF4232 domain-containing protein" evidence="2">
    <location>
        <begin position="26"/>
        <end position="187"/>
    </location>
</feature>
<evidence type="ECO:0000256" key="1">
    <source>
        <dbReference type="SAM" id="MobiDB-lite"/>
    </source>
</evidence>
<evidence type="ECO:0000313" key="4">
    <source>
        <dbReference type="EMBL" id="KUN05201.1"/>
    </source>
</evidence>
<evidence type="ECO:0000313" key="5">
    <source>
        <dbReference type="Proteomes" id="UP000053127"/>
    </source>
</evidence>
<feature type="signal peptide" evidence="2">
    <location>
        <begin position="1"/>
        <end position="25"/>
    </location>
</feature>
<evidence type="ECO:0000259" key="3">
    <source>
        <dbReference type="Pfam" id="PF14016"/>
    </source>
</evidence>
<proteinExistence type="predicted"/>
<dbReference type="AlphaFoldDB" id="A0A117Q2Q9"/>